<evidence type="ECO:0000313" key="2">
    <source>
        <dbReference type="Proteomes" id="UP001157502"/>
    </source>
</evidence>
<proteinExistence type="predicted"/>
<dbReference type="EMBL" id="CM055744">
    <property type="protein sequence ID" value="KAJ7999016.1"/>
    <property type="molecule type" value="Genomic_DNA"/>
</dbReference>
<organism evidence="1 2">
    <name type="scientific">Dallia pectoralis</name>
    <name type="common">Alaska blackfish</name>
    <dbReference type="NCBI Taxonomy" id="75939"/>
    <lineage>
        <taxon>Eukaryota</taxon>
        <taxon>Metazoa</taxon>
        <taxon>Chordata</taxon>
        <taxon>Craniata</taxon>
        <taxon>Vertebrata</taxon>
        <taxon>Euteleostomi</taxon>
        <taxon>Actinopterygii</taxon>
        <taxon>Neopterygii</taxon>
        <taxon>Teleostei</taxon>
        <taxon>Protacanthopterygii</taxon>
        <taxon>Esociformes</taxon>
        <taxon>Umbridae</taxon>
        <taxon>Dallia</taxon>
    </lineage>
</organism>
<accession>A0ACC2G642</accession>
<name>A0ACC2G642_DALPE</name>
<dbReference type="Proteomes" id="UP001157502">
    <property type="component" value="Chromosome 17"/>
</dbReference>
<sequence>MRSFLMCHTRTVSRISVSQRRLFSGTPIRVEPVPPGPWGDEIKLHRSTAFPLISSLWHLMGTAGEEGAQGKERVRRIVFFRCPEPIGGLVSYLLPVNGTPVSLGYGANTIILIATGRLAAVWKNLPRTPTHKSSSCVGPWGDSEADEDKPNEGWWQPFPQAEPPRRRIDPADPNAHAVWLRQRCSAHLKPAFQNLKGANAEEGNAARGLSARTAALFNKAVGTSVSAK</sequence>
<gene>
    <name evidence="1" type="ORF">DPEC_G00211020</name>
</gene>
<keyword evidence="2" id="KW-1185">Reference proteome</keyword>
<protein>
    <submittedName>
        <fullName evidence="1">Uncharacterized protein</fullName>
    </submittedName>
</protein>
<evidence type="ECO:0000313" key="1">
    <source>
        <dbReference type="EMBL" id="KAJ7999016.1"/>
    </source>
</evidence>
<reference evidence="1" key="1">
    <citation type="submission" date="2021-05" db="EMBL/GenBank/DDBJ databases">
        <authorList>
            <person name="Pan Q."/>
            <person name="Jouanno E."/>
            <person name="Zahm M."/>
            <person name="Klopp C."/>
            <person name="Cabau C."/>
            <person name="Louis A."/>
            <person name="Berthelot C."/>
            <person name="Parey E."/>
            <person name="Roest Crollius H."/>
            <person name="Montfort J."/>
            <person name="Robinson-Rechavi M."/>
            <person name="Bouchez O."/>
            <person name="Lampietro C."/>
            <person name="Lopez Roques C."/>
            <person name="Donnadieu C."/>
            <person name="Postlethwait J."/>
            <person name="Bobe J."/>
            <person name="Dillon D."/>
            <person name="Chandos A."/>
            <person name="von Hippel F."/>
            <person name="Guiguen Y."/>
        </authorList>
    </citation>
    <scope>NUCLEOTIDE SEQUENCE</scope>
    <source>
        <strain evidence="1">YG-Jan2019</strain>
    </source>
</reference>
<comment type="caution">
    <text evidence="1">The sequence shown here is derived from an EMBL/GenBank/DDBJ whole genome shotgun (WGS) entry which is preliminary data.</text>
</comment>